<accession>A0A2N5N8K1</accession>
<evidence type="ECO:0000313" key="2">
    <source>
        <dbReference type="Proteomes" id="UP000234789"/>
    </source>
</evidence>
<organism evidence="1 2">
    <name type="scientific">Paenibacillus pasadenensis</name>
    <dbReference type="NCBI Taxonomy" id="217090"/>
    <lineage>
        <taxon>Bacteria</taxon>
        <taxon>Bacillati</taxon>
        <taxon>Bacillota</taxon>
        <taxon>Bacilli</taxon>
        <taxon>Bacillales</taxon>
        <taxon>Paenibacillaceae</taxon>
        <taxon>Paenibacillus</taxon>
    </lineage>
</organism>
<dbReference type="Proteomes" id="UP000234789">
    <property type="component" value="Unassembled WGS sequence"/>
</dbReference>
<protein>
    <submittedName>
        <fullName evidence="1">Various polyols ABC transporter, permease component 2</fullName>
    </submittedName>
</protein>
<reference evidence="1 2" key="1">
    <citation type="submission" date="2017-05" db="EMBL/GenBank/DDBJ databases">
        <title>Functional genome analysis of Paenibacillus pasadenensis strain R16: insights on endophytic life style and antifungal activity.</title>
        <authorList>
            <person name="Passera A."/>
            <person name="Marcolungo L."/>
            <person name="Casati P."/>
            <person name="Brasca M."/>
            <person name="Quaglino F."/>
            <person name="Delledonne M."/>
        </authorList>
    </citation>
    <scope>NUCLEOTIDE SEQUENCE [LARGE SCALE GENOMIC DNA]</scope>
    <source>
        <strain evidence="1 2">R16</strain>
    </source>
</reference>
<sequence length="405" mass="46477">MFLLKSRLIAFRHHPRTVSGGPNPGLRLSPLSCRDAGSEKARPFVESAFYESIISTTGCGYYHSGDLYGHFEQIFASIRARSDPHSPPHRAVTRNNRAAAWRVLVFRAATRTNRVTAYRVLFFRAVTRDNRVTACRALFFRAATRDNRVTAYRELVFRAVTRDNRVTAYRVLFFRAVTRDNRVTAYRALFFRAVTRDNRVTAYRALFFRAVTRDNRVTACRVLFFRAVTRDNRVTACRALFFRAVTRDNRVTAYRVLFFRAATRDNRVTACRVLFFRAATRDNRVTACRVLFFRDATRTAELLGFSAHLRPFGPPLTRITRFFRASPTVRPTTRPSCSVFPLISDRSALHLPELLGFSAHLRPFGPPLARVTRFFRASPTVRPSTCPSCSVFPRISDRSALHLPE</sequence>
<evidence type="ECO:0000313" key="1">
    <source>
        <dbReference type="EMBL" id="PLT46620.1"/>
    </source>
</evidence>
<comment type="caution">
    <text evidence="1">The sequence shown here is derived from an EMBL/GenBank/DDBJ whole genome shotgun (WGS) entry which is preliminary data.</text>
</comment>
<dbReference type="EMBL" id="NFEZ01000003">
    <property type="protein sequence ID" value="PLT46620.1"/>
    <property type="molecule type" value="Genomic_DNA"/>
</dbReference>
<dbReference type="AlphaFoldDB" id="A0A2N5N8K1"/>
<name>A0A2N5N8K1_9BACL</name>
<proteinExistence type="predicted"/>
<gene>
    <name evidence="1" type="ORF">B8V81_0844</name>
</gene>
<keyword evidence="2" id="KW-1185">Reference proteome</keyword>